<keyword evidence="5 6" id="KW-0560">Oxidoreductase</keyword>
<accession>A0A845MIV4</accession>
<dbReference type="EMBL" id="WTVA01000014">
    <property type="protein sequence ID" value="MZR23227.1"/>
    <property type="molecule type" value="Genomic_DNA"/>
</dbReference>
<dbReference type="Gene3D" id="1.20.140.10">
    <property type="entry name" value="Butyryl-CoA Dehydrogenase, subunit A, domain 3"/>
    <property type="match status" value="1"/>
</dbReference>
<dbReference type="Pfam" id="PF02770">
    <property type="entry name" value="Acyl-CoA_dh_M"/>
    <property type="match status" value="1"/>
</dbReference>
<dbReference type="InterPro" id="IPR013786">
    <property type="entry name" value="AcylCoA_DH/ox_N"/>
</dbReference>
<dbReference type="FunFam" id="2.40.110.10:FF:000002">
    <property type="entry name" value="Acyl-CoA dehydrogenase fadE12"/>
    <property type="match status" value="1"/>
</dbReference>
<dbReference type="Gene3D" id="1.10.540.10">
    <property type="entry name" value="Acyl-CoA dehydrogenase/oxidase, N-terminal domain"/>
    <property type="match status" value="1"/>
</dbReference>
<evidence type="ECO:0000256" key="4">
    <source>
        <dbReference type="ARBA" id="ARBA00022827"/>
    </source>
</evidence>
<name>A0A845MIV4_9PROT</name>
<evidence type="ECO:0000256" key="5">
    <source>
        <dbReference type="ARBA" id="ARBA00023002"/>
    </source>
</evidence>
<evidence type="ECO:0000256" key="1">
    <source>
        <dbReference type="ARBA" id="ARBA00001974"/>
    </source>
</evidence>
<keyword evidence="4 6" id="KW-0274">FAD</keyword>
<dbReference type="InterPro" id="IPR006089">
    <property type="entry name" value="Acyl-CoA_DH_CS"/>
</dbReference>
<evidence type="ECO:0000313" key="10">
    <source>
        <dbReference type="EMBL" id="MZR23227.1"/>
    </source>
</evidence>
<sequence length="385" mass="42662">MELFTETATWKTEEHGLIAETARKIFADHLTPKMPAYIKQGYIDREFWKLAGQQGLMGGSIPTEYGGSGGNIGFDAIVLYELAASGNASWTYIVQSIVMHYIIAYGTEAQKQRWIPGLVSGESVAAIAMTEPGCGSDLQSIRSRLVRKGDNYQLNGTKTFITHGTTTDLVIVAAKTDSNERSKDISLIVLETNGATGLHRSQKFEKLGLMGSDTCELSFEDVMIPRENLLGQREGTGFYQMMTQLPWERLALGVVALGSIDYTLAQTIEYVRSRQAFGQRLMDFQNTRFKLAELKTKAEMLRAFVNDCIVKADMGILDTAAASMAKYWGTETQNLVAHECLQLHGGYGYMMETPVARQYADARVQMIYGGANEVMKELICKSIDL</sequence>
<evidence type="ECO:0000313" key="11">
    <source>
        <dbReference type="Proteomes" id="UP000445696"/>
    </source>
</evidence>
<evidence type="ECO:0000256" key="2">
    <source>
        <dbReference type="ARBA" id="ARBA00009347"/>
    </source>
</evidence>
<evidence type="ECO:0000256" key="3">
    <source>
        <dbReference type="ARBA" id="ARBA00022630"/>
    </source>
</evidence>
<dbReference type="Gene3D" id="2.40.110.10">
    <property type="entry name" value="Butyryl-CoA Dehydrogenase, subunit A, domain 2"/>
    <property type="match status" value="1"/>
</dbReference>
<dbReference type="Pfam" id="PF00441">
    <property type="entry name" value="Acyl-CoA_dh_1"/>
    <property type="match status" value="1"/>
</dbReference>
<keyword evidence="3 6" id="KW-0285">Flavoprotein</keyword>
<evidence type="ECO:0000259" key="7">
    <source>
        <dbReference type="Pfam" id="PF00441"/>
    </source>
</evidence>
<gene>
    <name evidence="10" type="ORF">GQF03_12895</name>
</gene>
<dbReference type="InterPro" id="IPR037069">
    <property type="entry name" value="AcylCoA_DH/ox_N_sf"/>
</dbReference>
<dbReference type="AlphaFoldDB" id="A0A845MIV4"/>
<dbReference type="RefSeq" id="WP_161339692.1">
    <property type="nucleotide sequence ID" value="NZ_JBHSDG010000003.1"/>
</dbReference>
<dbReference type="InterPro" id="IPR009100">
    <property type="entry name" value="AcylCoA_DH/oxidase_NM_dom_sf"/>
</dbReference>
<dbReference type="SUPFAM" id="SSF47203">
    <property type="entry name" value="Acyl-CoA dehydrogenase C-terminal domain-like"/>
    <property type="match status" value="1"/>
</dbReference>
<dbReference type="OrthoDB" id="9775090at2"/>
<comment type="caution">
    <text evidence="10">The sequence shown here is derived from an EMBL/GenBank/DDBJ whole genome shotgun (WGS) entry which is preliminary data.</text>
</comment>
<dbReference type="PANTHER" id="PTHR43884">
    <property type="entry name" value="ACYL-COA DEHYDROGENASE"/>
    <property type="match status" value="1"/>
</dbReference>
<proteinExistence type="inferred from homology"/>
<dbReference type="SUPFAM" id="SSF56645">
    <property type="entry name" value="Acyl-CoA dehydrogenase NM domain-like"/>
    <property type="match status" value="1"/>
</dbReference>
<comment type="cofactor">
    <cofactor evidence="1 6">
        <name>FAD</name>
        <dbReference type="ChEBI" id="CHEBI:57692"/>
    </cofactor>
</comment>
<dbReference type="InterPro" id="IPR009075">
    <property type="entry name" value="AcylCo_DH/oxidase_C"/>
</dbReference>
<dbReference type="Proteomes" id="UP000445696">
    <property type="component" value="Unassembled WGS sequence"/>
</dbReference>
<dbReference type="PROSITE" id="PS00073">
    <property type="entry name" value="ACYL_COA_DH_2"/>
    <property type="match status" value="1"/>
</dbReference>
<organism evidence="10 11">
    <name type="scientific">Sneathiella chungangensis</name>
    <dbReference type="NCBI Taxonomy" id="1418234"/>
    <lineage>
        <taxon>Bacteria</taxon>
        <taxon>Pseudomonadati</taxon>
        <taxon>Pseudomonadota</taxon>
        <taxon>Alphaproteobacteria</taxon>
        <taxon>Sneathiellales</taxon>
        <taxon>Sneathiellaceae</taxon>
        <taxon>Sneathiella</taxon>
    </lineage>
</organism>
<comment type="similarity">
    <text evidence="2 6">Belongs to the acyl-CoA dehydrogenase family.</text>
</comment>
<keyword evidence="11" id="KW-1185">Reference proteome</keyword>
<feature type="domain" description="Acyl-CoA dehydrogenase/oxidase N-terminal" evidence="9">
    <location>
        <begin position="12"/>
        <end position="122"/>
    </location>
</feature>
<dbReference type="InterPro" id="IPR006091">
    <property type="entry name" value="Acyl-CoA_Oxase/DH_mid-dom"/>
</dbReference>
<evidence type="ECO:0000256" key="6">
    <source>
        <dbReference type="RuleBase" id="RU362125"/>
    </source>
</evidence>
<reference evidence="10 11" key="1">
    <citation type="journal article" date="2014" name="Int. J. Syst. Evol. Microbiol.">
        <title>Sneathiella chungangensis sp. nov., isolated from a marine sand, and emended description of the genus Sneathiella.</title>
        <authorList>
            <person name="Siamphan C."/>
            <person name="Kim H."/>
            <person name="Lee J.S."/>
            <person name="Kim W."/>
        </authorList>
    </citation>
    <scope>NUCLEOTIDE SEQUENCE [LARGE SCALE GENOMIC DNA]</scope>
    <source>
        <strain evidence="10 11">KCTC 32476</strain>
    </source>
</reference>
<dbReference type="InterPro" id="IPR046373">
    <property type="entry name" value="Acyl-CoA_Oxase/DH_mid-dom_sf"/>
</dbReference>
<dbReference type="InterPro" id="IPR036250">
    <property type="entry name" value="AcylCo_DH-like_C"/>
</dbReference>
<dbReference type="GO" id="GO:0050660">
    <property type="term" value="F:flavin adenine dinucleotide binding"/>
    <property type="evidence" value="ECO:0007669"/>
    <property type="project" value="InterPro"/>
</dbReference>
<evidence type="ECO:0000259" key="9">
    <source>
        <dbReference type="Pfam" id="PF02771"/>
    </source>
</evidence>
<dbReference type="PANTHER" id="PTHR43884:SF12">
    <property type="entry name" value="ISOVALERYL-COA DEHYDROGENASE, MITOCHONDRIAL-RELATED"/>
    <property type="match status" value="1"/>
</dbReference>
<feature type="domain" description="Acyl-CoA dehydrogenase/oxidase C-terminal" evidence="7">
    <location>
        <begin position="235"/>
        <end position="382"/>
    </location>
</feature>
<dbReference type="FunFam" id="1.20.140.10:FF:000001">
    <property type="entry name" value="Acyl-CoA dehydrogenase"/>
    <property type="match status" value="1"/>
</dbReference>
<feature type="domain" description="Acyl-CoA oxidase/dehydrogenase middle" evidence="8">
    <location>
        <begin position="126"/>
        <end position="222"/>
    </location>
</feature>
<dbReference type="GO" id="GO:0003995">
    <property type="term" value="F:acyl-CoA dehydrogenase activity"/>
    <property type="evidence" value="ECO:0007669"/>
    <property type="project" value="InterPro"/>
</dbReference>
<dbReference type="Pfam" id="PF02771">
    <property type="entry name" value="Acyl-CoA_dh_N"/>
    <property type="match status" value="1"/>
</dbReference>
<evidence type="ECO:0000259" key="8">
    <source>
        <dbReference type="Pfam" id="PF02770"/>
    </source>
</evidence>
<protein>
    <submittedName>
        <fullName evidence="10">Acyl-CoA dehydrogenase</fullName>
    </submittedName>
</protein>